<dbReference type="Proteomes" id="UP000610760">
    <property type="component" value="Unassembled WGS sequence"/>
</dbReference>
<dbReference type="PANTHER" id="PTHR43877">
    <property type="entry name" value="AMINOALKYLPHOSPHONATE N-ACETYLTRANSFERASE-RELATED-RELATED"/>
    <property type="match status" value="1"/>
</dbReference>
<protein>
    <submittedName>
        <fullName evidence="4">GNAT family N-acetyltransferase</fullName>
    </submittedName>
</protein>
<evidence type="ECO:0000256" key="2">
    <source>
        <dbReference type="ARBA" id="ARBA00023315"/>
    </source>
</evidence>
<dbReference type="GO" id="GO:0016747">
    <property type="term" value="F:acyltransferase activity, transferring groups other than amino-acyl groups"/>
    <property type="evidence" value="ECO:0007669"/>
    <property type="project" value="InterPro"/>
</dbReference>
<keyword evidence="5" id="KW-1185">Reference proteome</keyword>
<keyword evidence="1" id="KW-0808">Transferase</keyword>
<evidence type="ECO:0000313" key="5">
    <source>
        <dbReference type="Proteomes" id="UP000610760"/>
    </source>
</evidence>
<reference evidence="4" key="1">
    <citation type="submission" date="2020-08" db="EMBL/GenBank/DDBJ databases">
        <title>Genome public.</title>
        <authorList>
            <person name="Liu C."/>
            <person name="Sun Q."/>
        </authorList>
    </citation>
    <scope>NUCLEOTIDE SEQUENCE</scope>
    <source>
        <strain evidence="4">NSJ-33</strain>
    </source>
</reference>
<evidence type="ECO:0000259" key="3">
    <source>
        <dbReference type="PROSITE" id="PS51186"/>
    </source>
</evidence>
<dbReference type="EMBL" id="JACRSV010000001">
    <property type="protein sequence ID" value="MBC8558757.1"/>
    <property type="molecule type" value="Genomic_DNA"/>
</dbReference>
<sequence>MEIRLAQAEDLPQILAHDRWIAKDVLSGKIERGEAAVCIDGGAFAGWLRWGLFWDNTPFLSMMHLLPRYRGKGFGSQMMAFWEGEMQKQGYSVLMTSTSSAETSQYFYQKLGYTAVGSFTPPGEPLELIFTKKL</sequence>
<dbReference type="Pfam" id="PF13508">
    <property type="entry name" value="Acetyltransf_7"/>
    <property type="match status" value="1"/>
</dbReference>
<dbReference type="PROSITE" id="PS51186">
    <property type="entry name" value="GNAT"/>
    <property type="match status" value="1"/>
</dbReference>
<dbReference type="AlphaFoldDB" id="A0A926E206"/>
<dbReference type="Gene3D" id="3.40.630.30">
    <property type="match status" value="1"/>
</dbReference>
<keyword evidence="2" id="KW-0012">Acyltransferase</keyword>
<proteinExistence type="predicted"/>
<evidence type="ECO:0000313" key="4">
    <source>
        <dbReference type="EMBL" id="MBC8558757.1"/>
    </source>
</evidence>
<organism evidence="4 5">
    <name type="scientific">Fumia xinanensis</name>
    <dbReference type="NCBI Taxonomy" id="2763659"/>
    <lineage>
        <taxon>Bacteria</taxon>
        <taxon>Bacillati</taxon>
        <taxon>Bacillota</taxon>
        <taxon>Clostridia</taxon>
        <taxon>Eubacteriales</taxon>
        <taxon>Oscillospiraceae</taxon>
        <taxon>Fumia</taxon>
    </lineage>
</organism>
<dbReference type="SUPFAM" id="SSF55729">
    <property type="entry name" value="Acyl-CoA N-acyltransferases (Nat)"/>
    <property type="match status" value="1"/>
</dbReference>
<dbReference type="InterPro" id="IPR000182">
    <property type="entry name" value="GNAT_dom"/>
</dbReference>
<dbReference type="PANTHER" id="PTHR43877:SF2">
    <property type="entry name" value="AMINOALKYLPHOSPHONATE N-ACETYLTRANSFERASE-RELATED"/>
    <property type="match status" value="1"/>
</dbReference>
<comment type="caution">
    <text evidence="4">The sequence shown here is derived from an EMBL/GenBank/DDBJ whole genome shotgun (WGS) entry which is preliminary data.</text>
</comment>
<dbReference type="InterPro" id="IPR050832">
    <property type="entry name" value="Bact_Acetyltransf"/>
</dbReference>
<gene>
    <name evidence="4" type="ORF">H8710_01605</name>
</gene>
<accession>A0A926E206</accession>
<evidence type="ECO:0000256" key="1">
    <source>
        <dbReference type="ARBA" id="ARBA00022679"/>
    </source>
</evidence>
<dbReference type="RefSeq" id="WP_249293641.1">
    <property type="nucleotide sequence ID" value="NZ_JACRSV010000001.1"/>
</dbReference>
<dbReference type="InterPro" id="IPR016181">
    <property type="entry name" value="Acyl_CoA_acyltransferase"/>
</dbReference>
<dbReference type="CDD" id="cd04301">
    <property type="entry name" value="NAT_SF"/>
    <property type="match status" value="1"/>
</dbReference>
<name>A0A926E206_9FIRM</name>
<feature type="domain" description="N-acetyltransferase" evidence="3">
    <location>
        <begin position="1"/>
        <end position="134"/>
    </location>
</feature>